<organism evidence="1 2">
    <name type="scientific">Diploptera punctata</name>
    <name type="common">Pacific beetle cockroach</name>
    <dbReference type="NCBI Taxonomy" id="6984"/>
    <lineage>
        <taxon>Eukaryota</taxon>
        <taxon>Metazoa</taxon>
        <taxon>Ecdysozoa</taxon>
        <taxon>Arthropoda</taxon>
        <taxon>Hexapoda</taxon>
        <taxon>Insecta</taxon>
        <taxon>Pterygota</taxon>
        <taxon>Neoptera</taxon>
        <taxon>Polyneoptera</taxon>
        <taxon>Dictyoptera</taxon>
        <taxon>Blattodea</taxon>
        <taxon>Blaberoidea</taxon>
        <taxon>Blaberidae</taxon>
        <taxon>Diplopterinae</taxon>
        <taxon>Diploptera</taxon>
    </lineage>
</organism>
<keyword evidence="2" id="KW-1185">Reference proteome</keyword>
<feature type="non-terminal residue" evidence="1">
    <location>
        <position position="1"/>
    </location>
</feature>
<comment type="caution">
    <text evidence="1">The sequence shown here is derived from an EMBL/GenBank/DDBJ whole genome shotgun (WGS) entry which is preliminary data.</text>
</comment>
<evidence type="ECO:0000313" key="2">
    <source>
        <dbReference type="Proteomes" id="UP001233999"/>
    </source>
</evidence>
<accession>A0AAD8E5R3</accession>
<reference evidence="1" key="1">
    <citation type="journal article" date="2023" name="IScience">
        <title>Live-bearing cockroach genome reveals convergent evolutionary mechanisms linked to viviparity in insects and beyond.</title>
        <authorList>
            <person name="Fouks B."/>
            <person name="Harrison M.C."/>
            <person name="Mikhailova A.A."/>
            <person name="Marchal E."/>
            <person name="English S."/>
            <person name="Carruthers M."/>
            <person name="Jennings E.C."/>
            <person name="Chiamaka E.L."/>
            <person name="Frigard R.A."/>
            <person name="Pippel M."/>
            <person name="Attardo G.M."/>
            <person name="Benoit J.B."/>
            <person name="Bornberg-Bauer E."/>
            <person name="Tobe S.S."/>
        </authorList>
    </citation>
    <scope>NUCLEOTIDE SEQUENCE</scope>
    <source>
        <strain evidence="1">Stay&amp;Tobe</strain>
    </source>
</reference>
<dbReference type="Proteomes" id="UP001233999">
    <property type="component" value="Unassembled WGS sequence"/>
</dbReference>
<sequence>TVLSFVLSPSNCKSVLENLTEHNVEIPLLSNPKQHKHRERKLSLGNMIIEVKIEPELNYNKTMKYDVENKSIKFTIQPEITYNLSINSNTEQFERKENSVSFTELKIEIEDIKIETCSKSEEDDDFVEDLDIKFETEVSSEYIDTTSQ</sequence>
<dbReference type="AlphaFoldDB" id="A0AAD8E5R3"/>
<name>A0AAD8E5R3_DIPPU</name>
<gene>
    <name evidence="1" type="ORF">L9F63_005511</name>
</gene>
<feature type="non-terminal residue" evidence="1">
    <location>
        <position position="148"/>
    </location>
</feature>
<proteinExistence type="predicted"/>
<dbReference type="EMBL" id="JASPKZ010008895">
    <property type="protein sequence ID" value="KAJ9578290.1"/>
    <property type="molecule type" value="Genomic_DNA"/>
</dbReference>
<reference evidence="1" key="2">
    <citation type="submission" date="2023-05" db="EMBL/GenBank/DDBJ databases">
        <authorList>
            <person name="Fouks B."/>
        </authorList>
    </citation>
    <scope>NUCLEOTIDE SEQUENCE</scope>
    <source>
        <strain evidence="1">Stay&amp;Tobe</strain>
        <tissue evidence="1">Testes</tissue>
    </source>
</reference>
<protein>
    <submittedName>
        <fullName evidence="1">Uncharacterized protein</fullName>
    </submittedName>
</protein>
<evidence type="ECO:0000313" key="1">
    <source>
        <dbReference type="EMBL" id="KAJ9578290.1"/>
    </source>
</evidence>